<comment type="caution">
    <text evidence="1">The sequence shown here is derived from an EMBL/GenBank/DDBJ whole genome shotgun (WGS) entry which is preliminary data.</text>
</comment>
<protein>
    <submittedName>
        <fullName evidence="1">Uncharacterized protein</fullName>
    </submittedName>
</protein>
<sequence>MKQPWQPGHVQFTHLLTGKSRSLILSESSLILNPRKQTIKMKEMLPPGKILTFFMDQKKYMLAIAVFDDWMKEKNCTIEDIMYINIPFTYIEFMTWLVRTKKTKSSSAKHHESIYNTMLSHIIGKGHVSTTAQILTTHAISNHQINNPIYRSIQDINQLRWRIQIYPYRSQMMKIKQQQFSIHPNNLNNETYDVRKTRNPRVCPTEIFFVWLIRL</sequence>
<name>A0A5J4TCE9_9EUKA</name>
<dbReference type="EMBL" id="SNRW01034950">
    <property type="protein sequence ID" value="KAA6355230.1"/>
    <property type="molecule type" value="Genomic_DNA"/>
</dbReference>
<dbReference type="Proteomes" id="UP000324800">
    <property type="component" value="Unassembled WGS sequence"/>
</dbReference>
<organism evidence="1 2">
    <name type="scientific">Streblomastix strix</name>
    <dbReference type="NCBI Taxonomy" id="222440"/>
    <lineage>
        <taxon>Eukaryota</taxon>
        <taxon>Metamonada</taxon>
        <taxon>Preaxostyla</taxon>
        <taxon>Oxymonadida</taxon>
        <taxon>Streblomastigidae</taxon>
        <taxon>Streblomastix</taxon>
    </lineage>
</organism>
<gene>
    <name evidence="1" type="ORF">EZS28_049243</name>
</gene>
<evidence type="ECO:0000313" key="1">
    <source>
        <dbReference type="EMBL" id="KAA6355230.1"/>
    </source>
</evidence>
<reference evidence="1 2" key="1">
    <citation type="submission" date="2019-03" db="EMBL/GenBank/DDBJ databases">
        <title>Single cell metagenomics reveals metabolic interactions within the superorganism composed of flagellate Streblomastix strix and complex community of Bacteroidetes bacteria on its surface.</title>
        <authorList>
            <person name="Treitli S.C."/>
            <person name="Kolisko M."/>
            <person name="Husnik F."/>
            <person name="Keeling P."/>
            <person name="Hampl V."/>
        </authorList>
    </citation>
    <scope>NUCLEOTIDE SEQUENCE [LARGE SCALE GENOMIC DNA]</scope>
    <source>
        <strain evidence="1">ST1C</strain>
    </source>
</reference>
<proteinExistence type="predicted"/>
<evidence type="ECO:0000313" key="2">
    <source>
        <dbReference type="Proteomes" id="UP000324800"/>
    </source>
</evidence>
<dbReference type="AlphaFoldDB" id="A0A5J4TCE9"/>
<accession>A0A5J4TCE9</accession>